<dbReference type="Proteomes" id="UP000003250">
    <property type="component" value="Unassembled WGS sequence"/>
</dbReference>
<keyword evidence="1" id="KW-0812">Transmembrane</keyword>
<evidence type="ECO:0000256" key="1">
    <source>
        <dbReference type="SAM" id="Phobius"/>
    </source>
</evidence>
<dbReference type="AlphaFoldDB" id="H0I106"/>
<keyword evidence="1" id="KW-1133">Transmembrane helix</keyword>
<dbReference type="PATRIC" id="fig|1107882.3.peg.5939"/>
<organism evidence="2 3">
    <name type="scientific">Mesorhizobium alhagi CCNWXJ12-2</name>
    <dbReference type="NCBI Taxonomy" id="1107882"/>
    <lineage>
        <taxon>Bacteria</taxon>
        <taxon>Pseudomonadati</taxon>
        <taxon>Pseudomonadota</taxon>
        <taxon>Alphaproteobacteria</taxon>
        <taxon>Hyphomicrobiales</taxon>
        <taxon>Phyllobacteriaceae</taxon>
        <taxon>Allomesorhizobium</taxon>
    </lineage>
</organism>
<proteinExistence type="predicted"/>
<evidence type="ECO:0008006" key="4">
    <source>
        <dbReference type="Google" id="ProtNLM"/>
    </source>
</evidence>
<dbReference type="RefSeq" id="WP_008839713.1">
    <property type="nucleotide sequence ID" value="NZ_AHAM01000274.1"/>
</dbReference>
<feature type="transmembrane region" description="Helical" evidence="1">
    <location>
        <begin position="81"/>
        <end position="100"/>
    </location>
</feature>
<reference evidence="2 3" key="1">
    <citation type="journal article" date="2012" name="J. Bacteriol.">
        <title>Draft Genome Sequence of Mesorhizobium alhagi CCNWXJ12-2T, a Novel Salt-Resistant Species Isolated from the Desert of Northwestern China.</title>
        <authorList>
            <person name="Zhou M."/>
            <person name="Chen W."/>
            <person name="Chen H."/>
            <person name="Wei G."/>
        </authorList>
    </citation>
    <scope>NUCLEOTIDE SEQUENCE [LARGE SCALE GENOMIC DNA]</scope>
    <source>
        <strain evidence="2 3">CCNWXJ12-2</strain>
    </source>
</reference>
<gene>
    <name evidence="2" type="ORF">MAXJ12_30717</name>
</gene>
<evidence type="ECO:0000313" key="3">
    <source>
        <dbReference type="Proteomes" id="UP000003250"/>
    </source>
</evidence>
<feature type="transmembrane region" description="Helical" evidence="1">
    <location>
        <begin position="20"/>
        <end position="40"/>
    </location>
</feature>
<dbReference type="EMBL" id="AHAM01000274">
    <property type="protein sequence ID" value="EHK53338.1"/>
    <property type="molecule type" value="Genomic_DNA"/>
</dbReference>
<evidence type="ECO:0000313" key="2">
    <source>
        <dbReference type="EMBL" id="EHK53338.1"/>
    </source>
</evidence>
<sequence length="202" mass="21466">MSDIMANTPAQSDTQPPLGIWYSALAILVGALLLAAVFWADHQDLDFNFTRLLVYSSVAAMFAGIGSTAAVSFGAKPMGQAGVASGAAAIAVFLAWSIGVDPPPKLSMTYYINFPDTNVERPPGHFKATVEVIRSGETVPSVKREVPIQRAPGGNVLKVTVSKVSSDDLIIVRLRSAKENKSWASAAILPTESFMNLNEEAN</sequence>
<protein>
    <recommendedName>
        <fullName evidence="4">Transmembrane protein</fullName>
    </recommendedName>
</protein>
<name>H0I106_9HYPH</name>
<keyword evidence="3" id="KW-1185">Reference proteome</keyword>
<keyword evidence="1" id="KW-0472">Membrane</keyword>
<accession>H0I106</accession>
<feature type="transmembrane region" description="Helical" evidence="1">
    <location>
        <begin position="52"/>
        <end position="75"/>
    </location>
</feature>